<accession>A0A8L7SV24</accession>
<feature type="chain" id="PRO_5023867966" evidence="9">
    <location>
        <begin position="24"/>
        <end position="1149"/>
    </location>
</feature>
<sequence>MNGSLLFTFIAFIITIIVTITNGKEHSYLHHYRYKRQFDTSNTPQIDLNITVPYVFSARLYPFGESKGDQILVGSSQIIKLNRSFKFLGKEYDAVNIRRDGAIGLSAVPMKPSKIPSPQPVIAIYWMAAQGGKVHYRESNDSSLLHLVENEVNIQYRYGSSFKPTAVLIVTWENTHEITEPNLEGNSFQVALIMSDSGTFAHIVYSKLNSNKNAVAGFSGLDGHYSLPGSGTQDAIQLAEKSDIGIPGEFLFRIDSDQVFLCGAGYKGEECAETCAKAEWGLDCTRQCHCDGGAQCNAETGACPGGKCNPGWTGAPICEDDVDECAEEDDLCPREQPDCVNTAGAYLCICYEYDNITNTCKGMSSFKSEKSEPIAVNVVSVQPVLATTTFALNSRTTRHPSTTTTQLSTQTTLFNDSKIIQFTPPPTKKTALGIASSNCHCDENAECTGGVCKCKSGWTGDGKSCVDINECFGESNICGAHAICENSLGSYSCQCNIGYIFDRNGKCIDLDECAEGIVVCGGSKNSSICVNIDGGYECRCAPGYAGSPDSPHGCVDVNECQLSDFYCGEKGVCKNLVGSYECECADGFQRDQYTGQCVDIDECKYDPCDKAAVCTNLHGSFQCTCIDGFVGNGVECHETILFPVDKPTLEVPARINAVADYLMVEPLRLFGRTYRTLYISSNGGISFGEPLPLKLDGNVRFPAFLPLYQHYTFQDSSKVVLKVIDDTDPNDYTLLARLSLSVHNKFHQKDFRARSLLIISYDHMLQIDTDQENSFQVVIARGDNATFAMYLFEEIESDNGLSGFSSGIEFFELPFEMLANRSNINERGKWLFRIDGIVPLHCPAGTLDPPLCQRECDAGTWGFRCENKCHCRNDIPCDFATGFCSNAQCADGWTGVSCFEDINECITERHNCSSKATCINEIGSYHCKCNELFVGDGFTCKQMDACYLRYKEKCSVNAVCDEKSPEGPECVCNDGYHGDGLNCLRINVPIDEPITPIFDNAITNVALEIPKSIEVDNDIEETPFLMHNWENEQLTTESMIKKHGKEKTTKIRTTTIPPFAKDYSDIGNELYIGGKTIEETDGSSTLFIVIPVALCALWSIIIVIILAVCCRKKRKLSSPLMIQDPVSMAGWRKPPQIISTYPTHFTAQY</sequence>
<feature type="domain" description="EGF-like" evidence="10">
    <location>
        <begin position="556"/>
        <end position="594"/>
    </location>
</feature>
<feature type="domain" description="NIDO" evidence="11">
    <location>
        <begin position="120"/>
        <end position="257"/>
    </location>
</feature>
<dbReference type="InterPro" id="IPR001881">
    <property type="entry name" value="EGF-like_Ca-bd_dom"/>
</dbReference>
<evidence type="ECO:0000313" key="13">
    <source>
        <dbReference type="Proteomes" id="UP000006672"/>
    </source>
</evidence>
<dbReference type="WBParaSite" id="Bm1786.1">
    <property type="protein sequence ID" value="Bm1786.1"/>
    <property type="gene ID" value="WBGene00222047"/>
</dbReference>
<dbReference type="SUPFAM" id="SSF57184">
    <property type="entry name" value="Growth factor receptor domain"/>
    <property type="match status" value="2"/>
</dbReference>
<dbReference type="PROSITE" id="PS01187">
    <property type="entry name" value="EGF_CA"/>
    <property type="match status" value="3"/>
</dbReference>
<evidence type="ECO:0000313" key="14">
    <source>
        <dbReference type="WBParaSite" id="Bm1786.1"/>
    </source>
</evidence>
<keyword evidence="8" id="KW-0472">Membrane</keyword>
<evidence type="ECO:0000256" key="7">
    <source>
        <dbReference type="PROSITE-ProRule" id="PRU00076"/>
    </source>
</evidence>
<dbReference type="InterPro" id="IPR018097">
    <property type="entry name" value="EGF_Ca-bd_CS"/>
</dbReference>
<dbReference type="InterPro" id="IPR009030">
    <property type="entry name" value="Growth_fac_rcpt_cys_sf"/>
</dbReference>
<dbReference type="Gene3D" id="2.170.300.10">
    <property type="entry name" value="Tie2 ligand-binding domain superfamily"/>
    <property type="match status" value="2"/>
</dbReference>
<dbReference type="OrthoDB" id="10045365at2759"/>
<dbReference type="PROSITE" id="PS51220">
    <property type="entry name" value="NIDO"/>
    <property type="match status" value="2"/>
</dbReference>
<dbReference type="CDD" id="cd00054">
    <property type="entry name" value="EGF_CA"/>
    <property type="match status" value="5"/>
</dbReference>
<evidence type="ECO:0000259" key="11">
    <source>
        <dbReference type="PROSITE" id="PS51220"/>
    </source>
</evidence>
<gene>
    <name evidence="12" type="primary">Bm1786</name>
    <name evidence="12" type="ORF">BM_BM1786</name>
</gene>
<dbReference type="InterPro" id="IPR003886">
    <property type="entry name" value="NIDO_dom"/>
</dbReference>
<feature type="domain" description="EGF-like" evidence="10">
    <location>
        <begin position="599"/>
        <end position="637"/>
    </location>
</feature>
<evidence type="ECO:0000256" key="2">
    <source>
        <dbReference type="ARBA" id="ARBA00022729"/>
    </source>
</evidence>
<dbReference type="SMART" id="SM00181">
    <property type="entry name" value="EGF"/>
    <property type="match status" value="9"/>
</dbReference>
<protein>
    <submittedName>
        <fullName evidence="12 14">Calcium binding EGF domain containing protein</fullName>
    </submittedName>
</protein>
<proteinExistence type="predicted"/>
<evidence type="ECO:0000259" key="10">
    <source>
        <dbReference type="PROSITE" id="PS50026"/>
    </source>
</evidence>
<dbReference type="GO" id="GO:0071944">
    <property type="term" value="C:cell periphery"/>
    <property type="evidence" value="ECO:0007669"/>
    <property type="project" value="UniProtKB-ARBA"/>
</dbReference>
<keyword evidence="4" id="KW-0106">Calcium</keyword>
<feature type="domain" description="EGF-like" evidence="10">
    <location>
        <begin position="467"/>
        <end position="505"/>
    </location>
</feature>
<dbReference type="GeneID" id="6096973"/>
<evidence type="ECO:0000313" key="12">
    <source>
        <dbReference type="EMBL" id="VIO92590.1"/>
    </source>
</evidence>
<accession>A0A4E9F8F3</accession>
<dbReference type="SMART" id="SM00179">
    <property type="entry name" value="EGF_CA"/>
    <property type="match status" value="7"/>
</dbReference>
<feature type="domain" description="NIDO" evidence="11">
    <location>
        <begin position="706"/>
        <end position="837"/>
    </location>
</feature>
<evidence type="ECO:0000256" key="8">
    <source>
        <dbReference type="SAM" id="Phobius"/>
    </source>
</evidence>
<evidence type="ECO:0000256" key="9">
    <source>
        <dbReference type="SAM" id="SignalP"/>
    </source>
</evidence>
<dbReference type="PROSITE" id="PS01186">
    <property type="entry name" value="EGF_2"/>
    <property type="match status" value="2"/>
</dbReference>
<reference evidence="13" key="1">
    <citation type="journal article" date="2007" name="Science">
        <title>Draft genome of the filarial nematode parasite Brugia malayi.</title>
        <authorList>
            <person name="Ghedin E."/>
            <person name="Wang S."/>
            <person name="Spiro D."/>
            <person name="Caler E."/>
            <person name="Zhao Q."/>
            <person name="Crabtree J."/>
            <person name="Allen J.E."/>
            <person name="Delcher A.L."/>
            <person name="Guiliano D.B."/>
            <person name="Miranda-Saavedra D."/>
            <person name="Angiuoli S.V."/>
            <person name="Creasy T."/>
            <person name="Amedeo P."/>
            <person name="Haas B."/>
            <person name="El-Sayed N.M."/>
            <person name="Wortman J.R."/>
            <person name="Feldblyum T."/>
            <person name="Tallon L."/>
            <person name="Schatz M."/>
            <person name="Shumway M."/>
            <person name="Koo H."/>
            <person name="Salzberg S.L."/>
            <person name="Schobel S."/>
            <person name="Pertea M."/>
            <person name="Pop M."/>
            <person name="White O."/>
            <person name="Barton G.J."/>
            <person name="Carlow C.K."/>
            <person name="Crawford M.J."/>
            <person name="Daub J."/>
            <person name="Dimmic M.W."/>
            <person name="Estes C.F."/>
            <person name="Foster J.M."/>
            <person name="Ganatra M."/>
            <person name="Gregory W.F."/>
            <person name="Johnson N.M."/>
            <person name="Jin J."/>
            <person name="Komuniecki R."/>
            <person name="Korf I."/>
            <person name="Kumar S."/>
            <person name="Laney S."/>
            <person name="Li B.W."/>
            <person name="Li W."/>
            <person name="Lindblom T.H."/>
            <person name="Lustigman S."/>
            <person name="Ma D."/>
            <person name="Maina C.V."/>
            <person name="Martin D.M."/>
            <person name="McCarter J.P."/>
            <person name="McReynolds L."/>
            <person name="Mitreva M."/>
            <person name="Nutman T.B."/>
            <person name="Parkinson J."/>
            <person name="Peregrin-Alvarez J.M."/>
            <person name="Poole C."/>
            <person name="Ren Q."/>
            <person name="Saunders L."/>
            <person name="Sluder A.E."/>
            <person name="Smith K."/>
            <person name="Stanke M."/>
            <person name="Unnasch T.R."/>
            <person name="Ware J."/>
            <person name="Wei A.D."/>
            <person name="Weil G."/>
            <person name="Williams D.J."/>
            <person name="Zhang Y."/>
            <person name="Williams S.A."/>
            <person name="Fraser-Liggett C."/>
            <person name="Slatko B."/>
            <person name="Blaxter M.L."/>
            <person name="Scott A.L."/>
        </authorList>
    </citation>
    <scope>NUCLEOTIDE SEQUENCE</scope>
    <source>
        <strain evidence="13">FR3</strain>
    </source>
</reference>
<dbReference type="Gene3D" id="2.10.25.10">
    <property type="entry name" value="Laminin"/>
    <property type="match status" value="6"/>
</dbReference>
<dbReference type="KEGG" id="bmy:BM_BM1786"/>
<dbReference type="SUPFAM" id="SSF57196">
    <property type="entry name" value="EGF/Laminin"/>
    <property type="match status" value="1"/>
</dbReference>
<organism evidence="12">
    <name type="scientific">Brugia malayi</name>
    <name type="common">Filarial nematode worm</name>
    <dbReference type="NCBI Taxonomy" id="6279"/>
    <lineage>
        <taxon>Eukaryota</taxon>
        <taxon>Metazoa</taxon>
        <taxon>Ecdysozoa</taxon>
        <taxon>Nematoda</taxon>
        <taxon>Chromadorea</taxon>
        <taxon>Rhabditida</taxon>
        <taxon>Spirurina</taxon>
        <taxon>Spiruromorpha</taxon>
        <taxon>Filarioidea</taxon>
        <taxon>Onchocercidae</taxon>
        <taxon>Brugia</taxon>
    </lineage>
</organism>
<keyword evidence="2 9" id="KW-0732">Signal</keyword>
<dbReference type="GO" id="GO:0007160">
    <property type="term" value="P:cell-matrix adhesion"/>
    <property type="evidence" value="ECO:0007669"/>
    <property type="project" value="InterPro"/>
</dbReference>
<keyword evidence="5" id="KW-1015">Disulfide bond</keyword>
<evidence type="ECO:0000256" key="4">
    <source>
        <dbReference type="ARBA" id="ARBA00022837"/>
    </source>
</evidence>
<dbReference type="FunFam" id="2.10.25.10:FF:000139">
    <property type="entry name" value="Fibulin-1"/>
    <property type="match status" value="1"/>
</dbReference>
<keyword evidence="3" id="KW-0677">Repeat</keyword>
<dbReference type="FunFam" id="2.10.25.10:FF:000005">
    <property type="entry name" value="Fibrillin 2"/>
    <property type="match status" value="1"/>
</dbReference>
<name>A0A4E9F8F3_BRUMA</name>
<dbReference type="InterPro" id="IPR000152">
    <property type="entry name" value="EGF-type_Asp/Asn_hydroxyl_site"/>
</dbReference>
<dbReference type="Pfam" id="PF12947">
    <property type="entry name" value="EGF_3"/>
    <property type="match status" value="3"/>
</dbReference>
<dbReference type="Pfam" id="PF06119">
    <property type="entry name" value="NIDO"/>
    <property type="match status" value="2"/>
</dbReference>
<feature type="transmembrane region" description="Helical" evidence="8">
    <location>
        <begin position="1086"/>
        <end position="1109"/>
    </location>
</feature>
<dbReference type="CTD" id="6096973"/>
<dbReference type="InterPro" id="IPR049883">
    <property type="entry name" value="NOTCH1_EGF-like"/>
</dbReference>
<evidence type="ECO:0000256" key="5">
    <source>
        <dbReference type="ARBA" id="ARBA00023157"/>
    </source>
</evidence>
<reference evidence="14" key="3">
    <citation type="submission" date="2022-04" db="UniProtKB">
        <authorList>
            <consortium name="WormBaseParasite"/>
        </authorList>
    </citation>
    <scope>IDENTIFICATION</scope>
</reference>
<dbReference type="PROSITE" id="PS50026">
    <property type="entry name" value="EGF_3"/>
    <property type="match status" value="6"/>
</dbReference>
<dbReference type="FunFam" id="2.10.25.10:FF:000038">
    <property type="entry name" value="Fibrillin 2"/>
    <property type="match status" value="2"/>
</dbReference>
<evidence type="ECO:0000256" key="6">
    <source>
        <dbReference type="ARBA" id="ARBA00023180"/>
    </source>
</evidence>
<dbReference type="AlphaFoldDB" id="A0A4E9F8F3"/>
<dbReference type="InterPro" id="IPR000742">
    <property type="entry name" value="EGF"/>
</dbReference>
<dbReference type="SMART" id="SM00539">
    <property type="entry name" value="NIDO"/>
    <property type="match status" value="2"/>
</dbReference>
<keyword evidence="13" id="KW-1185">Reference proteome</keyword>
<dbReference type="Proteomes" id="UP000006672">
    <property type="component" value="Unassembled WGS sequence"/>
</dbReference>
<feature type="domain" description="EGF-like" evidence="10">
    <location>
        <begin position="942"/>
        <end position="984"/>
    </location>
</feature>
<evidence type="ECO:0000256" key="1">
    <source>
        <dbReference type="ARBA" id="ARBA00022536"/>
    </source>
</evidence>
<keyword evidence="8" id="KW-1133">Transmembrane helix</keyword>
<dbReference type="EMBL" id="CAAKNF010000192">
    <property type="protein sequence ID" value="VIO92590.1"/>
    <property type="molecule type" value="Genomic_DNA"/>
</dbReference>
<feature type="domain" description="EGF-like" evidence="10">
    <location>
        <begin position="901"/>
        <end position="939"/>
    </location>
</feature>
<keyword evidence="6" id="KW-0325">Glycoprotein</keyword>
<keyword evidence="1 7" id="KW-0245">EGF-like domain</keyword>
<dbReference type="GO" id="GO:0005509">
    <property type="term" value="F:calcium ion binding"/>
    <property type="evidence" value="ECO:0007669"/>
    <property type="project" value="InterPro"/>
</dbReference>
<dbReference type="PANTHER" id="PTHR24039">
    <property type="entry name" value="FIBRILLIN-RELATED"/>
    <property type="match status" value="1"/>
</dbReference>
<dbReference type="InterPro" id="IPR024731">
    <property type="entry name" value="NELL2-like_EGF"/>
</dbReference>
<comment type="caution">
    <text evidence="7">Lacks conserved residue(s) required for the propagation of feature annotation.</text>
</comment>
<dbReference type="PANTHER" id="PTHR24039:SF28">
    <property type="entry name" value="EGF-LIKE DOMAIN-CONTAINING PROTEIN"/>
    <property type="match status" value="1"/>
</dbReference>
<keyword evidence="8" id="KW-0812">Transmembrane</keyword>
<dbReference type="PROSITE" id="PS00010">
    <property type="entry name" value="ASX_HYDROXYL"/>
    <property type="match status" value="5"/>
</dbReference>
<feature type="signal peptide" evidence="9">
    <location>
        <begin position="1"/>
        <end position="23"/>
    </location>
</feature>
<evidence type="ECO:0000256" key="3">
    <source>
        <dbReference type="ARBA" id="ARBA00022737"/>
    </source>
</evidence>
<dbReference type="Pfam" id="PF07645">
    <property type="entry name" value="EGF_CA"/>
    <property type="match status" value="4"/>
</dbReference>
<reference evidence="12" key="2">
    <citation type="submission" date="2019-04" db="EMBL/GenBank/DDBJ databases">
        <authorList>
            <person name="Howe K."/>
            <person name="Paulini M."/>
            <person name="Williams G."/>
        </authorList>
    </citation>
    <scope>NUCLEOTIDE SEQUENCE [LARGE SCALE GENOMIC DNA]</scope>
    <source>
        <strain evidence="12">FR3</strain>
    </source>
</reference>
<feature type="domain" description="EGF-like" evidence="10">
    <location>
        <begin position="509"/>
        <end position="547"/>
    </location>
</feature>
<dbReference type="RefSeq" id="XP_042933710.1">
    <property type="nucleotide sequence ID" value="XM_043077776.1"/>
</dbReference>